<feature type="domain" description="Histidine kinase" evidence="16">
    <location>
        <begin position="670"/>
        <end position="894"/>
    </location>
</feature>
<dbReference type="SUPFAM" id="SSF52540">
    <property type="entry name" value="P-loop containing nucleoside triphosphate hydrolases"/>
    <property type="match status" value="1"/>
</dbReference>
<keyword evidence="6 15" id="KW-0812">Transmembrane</keyword>
<dbReference type="NCBIfam" id="NF007793">
    <property type="entry name" value="PRK10490.1"/>
    <property type="match status" value="1"/>
</dbReference>
<dbReference type="EC" id="2.7.13.3" evidence="3"/>
<dbReference type="KEGG" id="sew:SeSA_A0861"/>
<comment type="catalytic activity">
    <reaction evidence="1">
        <text>ATP + protein L-histidine = ADP + protein N-phospho-L-histidine.</text>
        <dbReference type="EC" id="2.7.13.3"/>
    </reaction>
</comment>
<dbReference type="PROSITE" id="PS50109">
    <property type="entry name" value="HIS_KIN"/>
    <property type="match status" value="1"/>
</dbReference>
<dbReference type="CDD" id="cd00075">
    <property type="entry name" value="HATPase"/>
    <property type="match status" value="1"/>
</dbReference>
<keyword evidence="7" id="KW-0547">Nucleotide-binding</keyword>
<feature type="transmembrane region" description="Helical" evidence="15">
    <location>
        <begin position="477"/>
        <end position="498"/>
    </location>
</feature>
<dbReference type="Pfam" id="PF13493">
    <property type="entry name" value="DUF4118"/>
    <property type="match status" value="1"/>
</dbReference>
<evidence type="ECO:0000256" key="2">
    <source>
        <dbReference type="ARBA" id="ARBA00004141"/>
    </source>
</evidence>
<dbReference type="GO" id="GO:0000155">
    <property type="term" value="F:phosphorelay sensor kinase activity"/>
    <property type="evidence" value="ECO:0007669"/>
    <property type="project" value="InterPro"/>
</dbReference>
<comment type="subcellular location">
    <subcellularLocation>
        <location evidence="2">Membrane</location>
        <topology evidence="2">Multi-pass membrane protein</topology>
    </subcellularLocation>
</comment>
<dbReference type="Gene3D" id="3.30.450.40">
    <property type="match status" value="1"/>
</dbReference>
<evidence type="ECO:0000256" key="15">
    <source>
        <dbReference type="SAM" id="Phobius"/>
    </source>
</evidence>
<dbReference type="InterPro" id="IPR036097">
    <property type="entry name" value="HisK_dim/P_sf"/>
</dbReference>
<dbReference type="SUPFAM" id="SSF47384">
    <property type="entry name" value="Homodimeric domain of signal transducing histidine kinase"/>
    <property type="match status" value="1"/>
</dbReference>
<dbReference type="FunFam" id="3.30.450.40:FF:000038">
    <property type="entry name" value="Two-component sensor histidine kinase KdpD"/>
    <property type="match status" value="1"/>
</dbReference>
<evidence type="ECO:0000256" key="10">
    <source>
        <dbReference type="ARBA" id="ARBA00022989"/>
    </source>
</evidence>
<sequence>MNDEPLRPDPDRLLEQTPPPHRGKLKIFFGACAGVGKTWAMLAQAQRLRAQGLDVVIGVVETHGRKETAALLDGLTILPPKRHSHRGRQIREFDLDAALARRPALILMDELAHSNAPGSRHPKRWQDIEELLEAGIDVFTTVNVQHLESLNDVVSGVTGIQVRETVPDPFFDAADEVVLVDLPPDDLRQRLNEGKVYIAGQAERAIEHFFRKGNLIALRELALRRTADRVDDQMRAWRAHPGEEKVWHTRDAILLCIGHNTGSEKLVRTAARLASRLGSVWHAVYVETPTLHRLPEKQRRAILSALRLAQELGAETATLSDPAEEKAVVRYAREHNLGKIVMGRPASRRWWRRDAFADRLARRAPDLDQVIVALEEPPARALAQTPDNRPFKEKWRGQIQGCLVAVALCAITTLIAMQWLVTFDAANLVMLYLLGVVVIALLYGRWPSVVATVINVASFDLFFIAPRGTLAVSDVQYLLTFAVMLTVGLVIGNLTAGVRYQARVARYREQRTRHLYEMSKALAVGRSEHDIAATSERFIASTFQARSQILLPDANGKLLPLTHQQGMTPWDDAIARWSFDKGQPAGAGTDTLPGVPYQILPLKSADKTYGLAIVEPGNLRQLMVPEQQRLLETFTLLVANALERLTLTASEEQARLASERESIRNALLAALSHDLRTPLTVLFGQAEILTLDLASAGSPHARQASEIRQHILNTTRLVNNLLDMARIQSGGFNLKKEWLTLEEVVGSALQMLEPGLLHPITLSLPQQLTLIHVDGPLFERVLINLLENAVKYAGPQASIGIDAAVKDDRLQLDVWDNGPGIPAGQEQKIFDKFARGNKESAVPGVGLGLAICHAIVEVHGGTLTAYNRPQGGTLTAYNRPQGGACFRVTLPQGKPPELDDFHEDM</sequence>
<keyword evidence="10 15" id="KW-1133">Transmembrane helix</keyword>
<dbReference type="PRINTS" id="PR00344">
    <property type="entry name" value="BCTRLSENSOR"/>
</dbReference>
<dbReference type="InterPro" id="IPR003661">
    <property type="entry name" value="HisK_dim/P_dom"/>
</dbReference>
<dbReference type="CDD" id="cd00082">
    <property type="entry name" value="HisKA"/>
    <property type="match status" value="1"/>
</dbReference>
<evidence type="ECO:0000313" key="18">
    <source>
        <dbReference type="Proteomes" id="UP000001865"/>
    </source>
</evidence>
<protein>
    <recommendedName>
        <fullName evidence="3">histidine kinase</fullName>
        <ecNumber evidence="3">2.7.13.3</ecNumber>
    </recommendedName>
</protein>
<dbReference type="Pfam" id="PF02518">
    <property type="entry name" value="HATPase_c"/>
    <property type="match status" value="1"/>
</dbReference>
<dbReference type="GO" id="GO:0042802">
    <property type="term" value="F:identical protein binding"/>
    <property type="evidence" value="ECO:0007669"/>
    <property type="project" value="UniProtKB-ARBA"/>
</dbReference>
<dbReference type="Pfam" id="PF13492">
    <property type="entry name" value="GAF_3"/>
    <property type="match status" value="1"/>
</dbReference>
<evidence type="ECO:0000256" key="5">
    <source>
        <dbReference type="ARBA" id="ARBA00022679"/>
    </source>
</evidence>
<evidence type="ECO:0000256" key="14">
    <source>
        <dbReference type="SAM" id="MobiDB-lite"/>
    </source>
</evidence>
<keyword evidence="9" id="KW-0067">ATP-binding</keyword>
<evidence type="ECO:0000256" key="9">
    <source>
        <dbReference type="ARBA" id="ARBA00022840"/>
    </source>
</evidence>
<feature type="transmembrane region" description="Helical" evidence="15">
    <location>
        <begin position="399"/>
        <end position="419"/>
    </location>
</feature>
<dbReference type="GO" id="GO:0005737">
    <property type="term" value="C:cytoplasm"/>
    <property type="evidence" value="ECO:0007669"/>
    <property type="project" value="UniProtKB-ARBA"/>
</dbReference>
<dbReference type="Gene3D" id="1.10.287.130">
    <property type="match status" value="1"/>
</dbReference>
<evidence type="ECO:0000256" key="7">
    <source>
        <dbReference type="ARBA" id="ARBA00022741"/>
    </source>
</evidence>
<dbReference type="Gene3D" id="1.20.120.620">
    <property type="entry name" value="Backbone structure of the membrane domain of e. Coli histidine kinase receptor kdpd"/>
    <property type="match status" value="1"/>
</dbReference>
<evidence type="ECO:0000256" key="1">
    <source>
        <dbReference type="ARBA" id="ARBA00000085"/>
    </source>
</evidence>
<dbReference type="SMART" id="SM00388">
    <property type="entry name" value="HisKA"/>
    <property type="match status" value="1"/>
</dbReference>
<accession>A0A0N1QUN8</accession>
<evidence type="ECO:0000256" key="12">
    <source>
        <dbReference type="ARBA" id="ARBA00023136"/>
    </source>
</evidence>
<dbReference type="CDD" id="cd01987">
    <property type="entry name" value="USP_KdpD-like"/>
    <property type="match status" value="1"/>
</dbReference>
<name>A0A0N1QUN8_SALSV</name>
<dbReference type="RefSeq" id="WP_000997488.1">
    <property type="nucleotide sequence ID" value="NC_011094.1"/>
</dbReference>
<dbReference type="InterPro" id="IPR052023">
    <property type="entry name" value="Histidine_kinase_KdpD"/>
</dbReference>
<dbReference type="GO" id="GO:0005886">
    <property type="term" value="C:plasma membrane"/>
    <property type="evidence" value="ECO:0007669"/>
    <property type="project" value="TreeGrafter"/>
</dbReference>
<reference evidence="17 18" key="1">
    <citation type="journal article" date="2011" name="J. Bacteriol.">
        <title>Comparative genomics of 28 Salmonella enterica isolates: evidence for CRISPR-mediated adaptive sublineage evolution.</title>
        <authorList>
            <person name="Fricke W.F."/>
            <person name="Mammel M.K."/>
            <person name="McDermott P.F."/>
            <person name="Tartera C."/>
            <person name="White D.G."/>
            <person name="Leclerc J.E."/>
            <person name="Ravel J."/>
            <person name="Cebula T.A."/>
        </authorList>
    </citation>
    <scope>NUCLEOTIDE SEQUENCE [LARGE SCALE GENOMIC DNA]</scope>
    <source>
        <strain evidence="17 18">CVM19633</strain>
    </source>
</reference>
<dbReference type="Gene3D" id="3.40.50.620">
    <property type="entry name" value="HUPs"/>
    <property type="match status" value="1"/>
</dbReference>
<dbReference type="InterPro" id="IPR004358">
    <property type="entry name" value="Sig_transdc_His_kin-like_C"/>
</dbReference>
<feature type="region of interest" description="Disordered" evidence="14">
    <location>
        <begin position="1"/>
        <end position="20"/>
    </location>
</feature>
<evidence type="ECO:0000256" key="3">
    <source>
        <dbReference type="ARBA" id="ARBA00012438"/>
    </source>
</evidence>
<dbReference type="SMART" id="SM00387">
    <property type="entry name" value="HATPase_c"/>
    <property type="match status" value="1"/>
</dbReference>
<dbReference type="InterPro" id="IPR036890">
    <property type="entry name" value="HATPase_C_sf"/>
</dbReference>
<dbReference type="InterPro" id="IPR003852">
    <property type="entry name" value="Sig_transdc_His_kinase_KdpD_N"/>
</dbReference>
<dbReference type="Pfam" id="PF00512">
    <property type="entry name" value="HisKA"/>
    <property type="match status" value="1"/>
</dbReference>
<evidence type="ECO:0000259" key="16">
    <source>
        <dbReference type="PROSITE" id="PS50109"/>
    </source>
</evidence>
<dbReference type="Gene3D" id="3.30.565.10">
    <property type="entry name" value="Histidine kinase-like ATPase, C-terminal domain"/>
    <property type="match status" value="1"/>
</dbReference>
<dbReference type="InterPro" id="IPR003594">
    <property type="entry name" value="HATPase_dom"/>
</dbReference>
<dbReference type="FunFam" id="3.40.50.620:FF:000169">
    <property type="entry name" value="Two-component system sensor histidine kinase KdbD"/>
    <property type="match status" value="1"/>
</dbReference>
<dbReference type="SUPFAM" id="SSF52402">
    <property type="entry name" value="Adenine nucleotide alpha hydrolases-like"/>
    <property type="match status" value="1"/>
</dbReference>
<evidence type="ECO:0000256" key="13">
    <source>
        <dbReference type="ARBA" id="ARBA00057300"/>
    </source>
</evidence>
<dbReference type="FunFam" id="1.20.120.620:FF:000001">
    <property type="entry name" value="Two-component sensor histidine kinase KdpD"/>
    <property type="match status" value="1"/>
</dbReference>
<gene>
    <name evidence="17" type="ordered locus">SeSA_A0861</name>
</gene>
<evidence type="ECO:0000256" key="11">
    <source>
        <dbReference type="ARBA" id="ARBA00023012"/>
    </source>
</evidence>
<evidence type="ECO:0000256" key="6">
    <source>
        <dbReference type="ARBA" id="ARBA00022692"/>
    </source>
</evidence>
<evidence type="ECO:0000256" key="8">
    <source>
        <dbReference type="ARBA" id="ARBA00022777"/>
    </source>
</evidence>
<dbReference type="PANTHER" id="PTHR45569:SF1">
    <property type="entry name" value="SENSOR PROTEIN KDPD"/>
    <property type="match status" value="1"/>
</dbReference>
<feature type="transmembrane region" description="Helical" evidence="15">
    <location>
        <begin position="425"/>
        <end position="443"/>
    </location>
</feature>
<dbReference type="FunFam" id="3.30.565.10:FF:000042">
    <property type="entry name" value="Two-component sensor histidine kinase KdpD"/>
    <property type="match status" value="1"/>
</dbReference>
<dbReference type="InterPro" id="IPR038318">
    <property type="entry name" value="KdpD_sf"/>
</dbReference>
<dbReference type="Proteomes" id="UP000001865">
    <property type="component" value="Chromosome"/>
</dbReference>
<dbReference type="InterPro" id="IPR003018">
    <property type="entry name" value="GAF"/>
</dbReference>
<keyword evidence="12 15" id="KW-0472">Membrane</keyword>
<dbReference type="InterPro" id="IPR014729">
    <property type="entry name" value="Rossmann-like_a/b/a_fold"/>
</dbReference>
<dbReference type="Pfam" id="PF02702">
    <property type="entry name" value="KdpD"/>
    <property type="match status" value="1"/>
</dbReference>
<dbReference type="InterPro" id="IPR029016">
    <property type="entry name" value="GAF-like_dom_sf"/>
</dbReference>
<dbReference type="AlphaFoldDB" id="A0A0N1QUN8"/>
<dbReference type="EMBL" id="CP001127">
    <property type="protein sequence ID" value="ACF89865.1"/>
    <property type="molecule type" value="Genomic_DNA"/>
</dbReference>
<dbReference type="SUPFAM" id="SSF55874">
    <property type="entry name" value="ATPase domain of HSP90 chaperone/DNA topoisomerase II/histidine kinase"/>
    <property type="match status" value="1"/>
</dbReference>
<dbReference type="HOGENOM" id="CLU_000445_113_0_6"/>
<proteinExistence type="predicted"/>
<keyword evidence="8" id="KW-0418">Kinase</keyword>
<dbReference type="FunFam" id="1.10.287.130:FF:000043">
    <property type="entry name" value="Two-component sensor histidine kinase KdpD"/>
    <property type="match status" value="1"/>
</dbReference>
<dbReference type="FunFam" id="3.40.50.300:FF:000483">
    <property type="entry name" value="Sensor histidine kinase KdpD"/>
    <property type="match status" value="1"/>
</dbReference>
<keyword evidence="11" id="KW-0902">Two-component regulatory system</keyword>
<organism evidence="17 18">
    <name type="scientific">Salmonella schwarzengrund (strain CVM19633)</name>
    <dbReference type="NCBI Taxonomy" id="439843"/>
    <lineage>
        <taxon>Bacteria</taxon>
        <taxon>Pseudomonadati</taxon>
        <taxon>Pseudomonadota</taxon>
        <taxon>Gammaproteobacteria</taxon>
        <taxon>Enterobacterales</taxon>
        <taxon>Enterobacteriaceae</taxon>
        <taxon>Salmonella</taxon>
    </lineage>
</organism>
<dbReference type="InterPro" id="IPR027417">
    <property type="entry name" value="P-loop_NTPase"/>
</dbReference>
<dbReference type="InterPro" id="IPR025201">
    <property type="entry name" value="KdpD_TM"/>
</dbReference>
<evidence type="ECO:0000313" key="17">
    <source>
        <dbReference type="EMBL" id="ACF89865.1"/>
    </source>
</evidence>
<keyword evidence="5 17" id="KW-0808">Transferase</keyword>
<dbReference type="PANTHER" id="PTHR45569">
    <property type="entry name" value="SENSOR PROTEIN KDPD"/>
    <property type="match status" value="1"/>
</dbReference>
<feature type="compositionally biased region" description="Basic and acidic residues" evidence="14">
    <location>
        <begin position="1"/>
        <end position="14"/>
    </location>
</feature>
<dbReference type="InterPro" id="IPR005467">
    <property type="entry name" value="His_kinase_dom"/>
</dbReference>
<comment type="function">
    <text evidence="13">Member of the two-component regulatory system KdpD/KdpE involved in the regulation of the kdp operon. KdpD may function as a membrane-associated protein kinase that phosphorylates KdpE in response to environmental signals.</text>
</comment>
<keyword evidence="4" id="KW-0597">Phosphoprotein</keyword>
<dbReference type="Gene3D" id="3.40.50.300">
    <property type="entry name" value="P-loop containing nucleotide triphosphate hydrolases"/>
    <property type="match status" value="1"/>
</dbReference>
<dbReference type="GO" id="GO:0005524">
    <property type="term" value="F:ATP binding"/>
    <property type="evidence" value="ECO:0007669"/>
    <property type="project" value="UniProtKB-KW"/>
</dbReference>
<evidence type="ECO:0000256" key="4">
    <source>
        <dbReference type="ARBA" id="ARBA00022553"/>
    </source>
</evidence>